<dbReference type="Proteomes" id="UP000800094">
    <property type="component" value="Unassembled WGS sequence"/>
</dbReference>
<sequence>MAHLPPNSPYGLPSSPRAIRQTLAPLDTSLRPMTSPGPSPYLASEKRSPQPSPQPFVDTRQRNRDSLIFINATIPLSPASSSENSFKEEPFDGLAPRKRTGLARLFCCFGRQERARRRATRFTEYEKVGEKCHWSEL</sequence>
<reference evidence="2" key="1">
    <citation type="journal article" date="2020" name="Stud. Mycol.">
        <title>101 Dothideomycetes genomes: a test case for predicting lifestyles and emergence of pathogens.</title>
        <authorList>
            <person name="Haridas S."/>
            <person name="Albert R."/>
            <person name="Binder M."/>
            <person name="Bloem J."/>
            <person name="Labutti K."/>
            <person name="Salamov A."/>
            <person name="Andreopoulos B."/>
            <person name="Baker S."/>
            <person name="Barry K."/>
            <person name="Bills G."/>
            <person name="Bluhm B."/>
            <person name="Cannon C."/>
            <person name="Castanera R."/>
            <person name="Culley D."/>
            <person name="Daum C."/>
            <person name="Ezra D."/>
            <person name="Gonzalez J."/>
            <person name="Henrissat B."/>
            <person name="Kuo A."/>
            <person name="Liang C."/>
            <person name="Lipzen A."/>
            <person name="Lutzoni F."/>
            <person name="Magnuson J."/>
            <person name="Mondo S."/>
            <person name="Nolan M."/>
            <person name="Ohm R."/>
            <person name="Pangilinan J."/>
            <person name="Park H.-J."/>
            <person name="Ramirez L."/>
            <person name="Alfaro M."/>
            <person name="Sun H."/>
            <person name="Tritt A."/>
            <person name="Yoshinaga Y."/>
            <person name="Zwiers L.-H."/>
            <person name="Turgeon B."/>
            <person name="Goodwin S."/>
            <person name="Spatafora J."/>
            <person name="Crous P."/>
            <person name="Grigoriev I."/>
        </authorList>
    </citation>
    <scope>NUCLEOTIDE SEQUENCE</scope>
    <source>
        <strain evidence="2">CBS 122368</strain>
    </source>
</reference>
<proteinExistence type="predicted"/>
<gene>
    <name evidence="2" type="ORF">BU26DRAFT_508118</name>
</gene>
<dbReference type="EMBL" id="ML987200">
    <property type="protein sequence ID" value="KAF2245467.1"/>
    <property type="molecule type" value="Genomic_DNA"/>
</dbReference>
<name>A0A6A6I566_9PLEO</name>
<organism evidence="2 3">
    <name type="scientific">Trematosphaeria pertusa</name>
    <dbReference type="NCBI Taxonomy" id="390896"/>
    <lineage>
        <taxon>Eukaryota</taxon>
        <taxon>Fungi</taxon>
        <taxon>Dikarya</taxon>
        <taxon>Ascomycota</taxon>
        <taxon>Pezizomycotina</taxon>
        <taxon>Dothideomycetes</taxon>
        <taxon>Pleosporomycetidae</taxon>
        <taxon>Pleosporales</taxon>
        <taxon>Massarineae</taxon>
        <taxon>Trematosphaeriaceae</taxon>
        <taxon>Trematosphaeria</taxon>
    </lineage>
</organism>
<accession>A0A6A6I566</accession>
<keyword evidence="3" id="KW-1185">Reference proteome</keyword>
<evidence type="ECO:0000313" key="3">
    <source>
        <dbReference type="Proteomes" id="UP000800094"/>
    </source>
</evidence>
<dbReference type="AlphaFoldDB" id="A0A6A6I566"/>
<dbReference type="GeneID" id="54580386"/>
<feature type="region of interest" description="Disordered" evidence="1">
    <location>
        <begin position="1"/>
        <end position="62"/>
    </location>
</feature>
<protein>
    <submittedName>
        <fullName evidence="2">Uncharacterized protein</fullName>
    </submittedName>
</protein>
<evidence type="ECO:0000256" key="1">
    <source>
        <dbReference type="SAM" id="MobiDB-lite"/>
    </source>
</evidence>
<dbReference type="RefSeq" id="XP_033680471.1">
    <property type="nucleotide sequence ID" value="XM_033827056.1"/>
</dbReference>
<evidence type="ECO:0000313" key="2">
    <source>
        <dbReference type="EMBL" id="KAF2245467.1"/>
    </source>
</evidence>
<dbReference type="OrthoDB" id="3786746at2759"/>